<evidence type="ECO:0000256" key="1">
    <source>
        <dbReference type="SAM" id="MobiDB-lite"/>
    </source>
</evidence>
<dbReference type="AlphaFoldDB" id="A0A9E7ZQJ1"/>
<feature type="compositionally biased region" description="Basic and acidic residues" evidence="1">
    <location>
        <begin position="29"/>
        <end position="42"/>
    </location>
</feature>
<feature type="region of interest" description="Disordered" evidence="1">
    <location>
        <begin position="13"/>
        <end position="42"/>
    </location>
</feature>
<dbReference type="EMBL" id="CP102774">
    <property type="protein sequence ID" value="UZF88429.1"/>
    <property type="molecule type" value="Genomic_DNA"/>
</dbReference>
<protein>
    <submittedName>
        <fullName evidence="2">Uncharacterized protein</fullName>
    </submittedName>
</protein>
<sequence length="125" mass="14093">MFNVTISITQAPQFPDGGIGRREHRLRGQFREGRARPRGREMRERDRIALAERRDALGNAPVMRFGIAGSARLDRIGGKPRSQSRPRFRVLARASTLAAEASMKCCRSIMSRLPAAYRRGKKLTT</sequence>
<gene>
    <name evidence="2" type="ORF">NWE54_06490</name>
</gene>
<organism evidence="2">
    <name type="scientific">Bosea sp. NBC_00436</name>
    <dbReference type="NCBI Taxonomy" id="2969620"/>
    <lineage>
        <taxon>Bacteria</taxon>
        <taxon>Pseudomonadati</taxon>
        <taxon>Pseudomonadota</taxon>
        <taxon>Alphaproteobacteria</taxon>
        <taxon>Hyphomicrobiales</taxon>
        <taxon>Boseaceae</taxon>
        <taxon>Bosea</taxon>
    </lineage>
</organism>
<proteinExistence type="predicted"/>
<reference evidence="2" key="1">
    <citation type="submission" date="2022-08" db="EMBL/GenBank/DDBJ databases">
        <title>Complete Genome Sequences of 2 Bosea sp. soil isolates.</title>
        <authorList>
            <person name="Alvarez Arevalo M."/>
            <person name="Sterndorff E.B."/>
            <person name="Faurdal D."/>
            <person name="Joergensen T.S."/>
            <person name="Weber T."/>
        </authorList>
    </citation>
    <scope>NUCLEOTIDE SEQUENCE</scope>
    <source>
        <strain evidence="2">NBC_00436</strain>
    </source>
</reference>
<evidence type="ECO:0000313" key="2">
    <source>
        <dbReference type="EMBL" id="UZF88429.1"/>
    </source>
</evidence>
<accession>A0A9E7ZQJ1</accession>
<name>A0A9E7ZQJ1_9HYPH</name>